<dbReference type="Pfam" id="PF13306">
    <property type="entry name" value="LRR_5"/>
    <property type="match status" value="2"/>
</dbReference>
<dbReference type="SUPFAM" id="SSF52058">
    <property type="entry name" value="L domain-like"/>
    <property type="match status" value="1"/>
</dbReference>
<reference evidence="1 2" key="1">
    <citation type="submission" date="2018-11" db="EMBL/GenBank/DDBJ databases">
        <title>Genomic Encyclopedia of Type Strains, Phase IV (KMG-IV): sequencing the most valuable type-strain genomes for metagenomic binning, comparative biology and taxonomic classification.</title>
        <authorList>
            <person name="Goeker M."/>
        </authorList>
    </citation>
    <scope>NUCLEOTIDE SEQUENCE [LARGE SCALE GENOMIC DNA]</scope>
    <source>
        <strain evidence="1 2">DSM 26537</strain>
    </source>
</reference>
<evidence type="ECO:0000313" key="2">
    <source>
        <dbReference type="Proteomes" id="UP000273083"/>
    </source>
</evidence>
<keyword evidence="2" id="KW-1185">Reference proteome</keyword>
<accession>A0A3N1XYX0</accession>
<organism evidence="1 2">
    <name type="scientific">Mobilisporobacter senegalensis</name>
    <dbReference type="NCBI Taxonomy" id="1329262"/>
    <lineage>
        <taxon>Bacteria</taxon>
        <taxon>Bacillati</taxon>
        <taxon>Bacillota</taxon>
        <taxon>Clostridia</taxon>
        <taxon>Lachnospirales</taxon>
        <taxon>Lachnospiraceae</taxon>
        <taxon>Mobilisporobacter</taxon>
    </lineage>
</organism>
<evidence type="ECO:0000313" key="1">
    <source>
        <dbReference type="EMBL" id="ROR31769.1"/>
    </source>
</evidence>
<sequence length="281" mass="32303">MIRNYIVLIIISVLLSGCGNGNFDNSRIDKPGQNTKKEQSVYDEVSYEGDTFVVVPEKRKVDFWDEQFGYQIMGKSEVYIADVQDGQDGATQVPGVEYYNGFGIKDVVEVTIPEKVIYDNKTYTVVGIGYYSFTGCDNVKSIYMPDTIKFVEYSAFEACEQVETIKWSENLVYIGDNSFSLLELSEIKLPNSLRWIGESLISFNKKVVKIEIPENVQVLGKWAFNDCISLQEVKFLSPEIKVGEYVFFNCDNLKKVYVPKESRDYYKECFKEYDFEVLSIE</sequence>
<dbReference type="Gene3D" id="3.80.10.10">
    <property type="entry name" value="Ribonuclease Inhibitor"/>
    <property type="match status" value="1"/>
</dbReference>
<dbReference type="InterPro" id="IPR053139">
    <property type="entry name" value="Surface_bspA-like"/>
</dbReference>
<dbReference type="AlphaFoldDB" id="A0A3N1XYX0"/>
<dbReference type="PANTHER" id="PTHR45661">
    <property type="entry name" value="SURFACE ANTIGEN"/>
    <property type="match status" value="1"/>
</dbReference>
<name>A0A3N1XYX0_9FIRM</name>
<dbReference type="PROSITE" id="PS51257">
    <property type="entry name" value="PROKAR_LIPOPROTEIN"/>
    <property type="match status" value="1"/>
</dbReference>
<dbReference type="RefSeq" id="WP_123607857.1">
    <property type="nucleotide sequence ID" value="NZ_RJVG01000001.1"/>
</dbReference>
<dbReference type="InterPro" id="IPR026906">
    <property type="entry name" value="LRR_5"/>
</dbReference>
<comment type="caution">
    <text evidence="1">The sequence shown here is derived from an EMBL/GenBank/DDBJ whole genome shotgun (WGS) entry which is preliminary data.</text>
</comment>
<gene>
    <name evidence="1" type="ORF">EDD66_101387</name>
</gene>
<dbReference type="EMBL" id="RJVG01000001">
    <property type="protein sequence ID" value="ROR31769.1"/>
    <property type="molecule type" value="Genomic_DNA"/>
</dbReference>
<dbReference type="Proteomes" id="UP000273083">
    <property type="component" value="Unassembled WGS sequence"/>
</dbReference>
<dbReference type="PANTHER" id="PTHR45661:SF3">
    <property type="entry name" value="IG-LIKE DOMAIN-CONTAINING PROTEIN"/>
    <property type="match status" value="1"/>
</dbReference>
<dbReference type="OrthoDB" id="2004121at2"/>
<dbReference type="InterPro" id="IPR032675">
    <property type="entry name" value="LRR_dom_sf"/>
</dbReference>
<proteinExistence type="predicted"/>
<protein>
    <submittedName>
        <fullName evidence="1">Leucine rich repeat (LRR) protein</fullName>
    </submittedName>
</protein>